<protein>
    <submittedName>
        <fullName evidence="1">Uncharacterized protein</fullName>
    </submittedName>
</protein>
<dbReference type="AlphaFoldDB" id="A0AAF1JZQ8"/>
<sequence>MAEFAQLGIGGLDVGAWDAAMASARTPPEVILPLHAAVLAAGATPIDGRATLHAAMFSADAGRRAYCGRARRTGPST</sequence>
<reference evidence="1" key="1">
    <citation type="submission" date="2020-01" db="EMBL/GenBank/DDBJ databases">
        <authorList>
            <person name="Rat A."/>
        </authorList>
    </citation>
    <scope>NUCLEOTIDE SEQUENCE</scope>
    <source>
        <strain evidence="1">LMG 28251</strain>
    </source>
</reference>
<proteinExistence type="predicted"/>
<keyword evidence="2" id="KW-1185">Reference proteome</keyword>
<evidence type="ECO:0000313" key="1">
    <source>
        <dbReference type="EMBL" id="MBR0654528.1"/>
    </source>
</evidence>
<dbReference type="EMBL" id="JAAEDH010000004">
    <property type="protein sequence ID" value="MBR0654528.1"/>
    <property type="molecule type" value="Genomic_DNA"/>
</dbReference>
<evidence type="ECO:0000313" key="2">
    <source>
        <dbReference type="Proteomes" id="UP001196068"/>
    </source>
</evidence>
<comment type="caution">
    <text evidence="1">The sequence shown here is derived from an EMBL/GenBank/DDBJ whole genome shotgun (WGS) entry which is preliminary data.</text>
</comment>
<name>A0AAF1JZQ8_9PROT</name>
<reference evidence="1" key="2">
    <citation type="journal article" date="2021" name="Syst. Appl. Microbiol.">
        <title>Roseomonas hellenica sp. nov., isolated from roots of wild-growing Alkanna tinctoria.</title>
        <authorList>
            <person name="Rat A."/>
            <person name="Naranjo H.D."/>
            <person name="Lebbe L."/>
            <person name="Cnockaert M."/>
            <person name="Krigas N."/>
            <person name="Grigoriadou K."/>
            <person name="Maloupa E."/>
            <person name="Willems A."/>
        </authorList>
    </citation>
    <scope>NUCLEOTIDE SEQUENCE</scope>
    <source>
        <strain evidence="1">LMG 28251</strain>
    </source>
</reference>
<organism evidence="1 2">
    <name type="scientific">Plastoroseomonas arctica</name>
    <dbReference type="NCBI Taxonomy" id="1509237"/>
    <lineage>
        <taxon>Bacteria</taxon>
        <taxon>Pseudomonadati</taxon>
        <taxon>Pseudomonadota</taxon>
        <taxon>Alphaproteobacteria</taxon>
        <taxon>Acetobacterales</taxon>
        <taxon>Acetobacteraceae</taxon>
        <taxon>Plastoroseomonas</taxon>
    </lineage>
</organism>
<gene>
    <name evidence="1" type="ORF">GXW79_05485</name>
</gene>
<dbReference type="Proteomes" id="UP001196068">
    <property type="component" value="Unassembled WGS sequence"/>
</dbReference>
<dbReference type="RefSeq" id="WP_211873343.1">
    <property type="nucleotide sequence ID" value="NZ_JAAEDH010000004.1"/>
</dbReference>
<accession>A0AAF1JZQ8</accession>